<dbReference type="GO" id="GO:0016740">
    <property type="term" value="F:transferase activity"/>
    <property type="evidence" value="ECO:0007669"/>
    <property type="project" value="UniProtKB-KW"/>
</dbReference>
<name>A0A437K1R1_9BURK</name>
<dbReference type="EMBL" id="SACT01000001">
    <property type="protein sequence ID" value="RVT54318.1"/>
    <property type="molecule type" value="Genomic_DNA"/>
</dbReference>
<evidence type="ECO:0000313" key="2">
    <source>
        <dbReference type="Proteomes" id="UP000288178"/>
    </source>
</evidence>
<keyword evidence="1" id="KW-0808">Transferase</keyword>
<keyword evidence="2" id="KW-1185">Reference proteome</keyword>
<dbReference type="AlphaFoldDB" id="A0A437K1R1"/>
<reference evidence="1 2" key="1">
    <citation type="submission" date="2019-01" db="EMBL/GenBank/DDBJ databases">
        <authorList>
            <person name="Chen W.-M."/>
        </authorList>
    </citation>
    <scope>NUCLEOTIDE SEQUENCE [LARGE SCALE GENOMIC DNA]</scope>
    <source>
        <strain evidence="1 2">ICH-3</strain>
    </source>
</reference>
<accession>A0A437K1R1</accession>
<proteinExistence type="predicted"/>
<dbReference type="SUPFAM" id="SSF53756">
    <property type="entry name" value="UDP-Glycosyltransferase/glycogen phosphorylase"/>
    <property type="match status" value="1"/>
</dbReference>
<gene>
    <name evidence="1" type="ORF">ENE75_05565</name>
</gene>
<evidence type="ECO:0000313" key="1">
    <source>
        <dbReference type="EMBL" id="RVT54318.1"/>
    </source>
</evidence>
<dbReference type="Proteomes" id="UP000288178">
    <property type="component" value="Unassembled WGS sequence"/>
</dbReference>
<dbReference type="OrthoDB" id="8992629at2"/>
<organism evidence="1 2">
    <name type="scientific">Rubrivivax albus</name>
    <dbReference type="NCBI Taxonomy" id="2499835"/>
    <lineage>
        <taxon>Bacteria</taxon>
        <taxon>Pseudomonadati</taxon>
        <taxon>Pseudomonadota</taxon>
        <taxon>Betaproteobacteria</taxon>
        <taxon>Burkholderiales</taxon>
        <taxon>Sphaerotilaceae</taxon>
        <taxon>Rubrivivax</taxon>
    </lineage>
</organism>
<sequence>MKVVHLAMTPLAGAPIRLVQALNTCTDVHARLVNLNPGAYGTRTFDEDLDFTRHRAQALELLHEADLVHCHHWMDLRANPFGVDLSHKVVLRQFHSEPGFVARHAGVDVQAIVDDPLPQVVIAQFHERLYPRARPVPNLINFDAIDRTLQDLPAQAARRTPVVSFAPTSDVAAGADRWNTKGAPETRALLGRLGAAHDFVIDAFENLPHAESLRRKAAADVVIDELVTGSYHLSGLEALALGRPTLGYLDTRMVAVLAALTGSDALPWVNVHLGAMADILPDLLKDSALCREVGQTSAAWMREHWATARMVDHYVRVYEDVLDGRTMLRATRARLLQDQVLPDLQWLHLSRALYEQREAA</sequence>
<dbReference type="RefSeq" id="WP_128196392.1">
    <property type="nucleotide sequence ID" value="NZ_SACT01000001.1"/>
</dbReference>
<comment type="caution">
    <text evidence="1">The sequence shown here is derived from an EMBL/GenBank/DDBJ whole genome shotgun (WGS) entry which is preliminary data.</text>
</comment>
<dbReference type="Gene3D" id="3.40.50.2000">
    <property type="entry name" value="Glycogen Phosphorylase B"/>
    <property type="match status" value="1"/>
</dbReference>
<protein>
    <submittedName>
        <fullName evidence="1">Glycosyltransferase family 1 protein</fullName>
    </submittedName>
</protein>